<protein>
    <submittedName>
        <fullName evidence="1">Uncharacterized protein</fullName>
    </submittedName>
</protein>
<dbReference type="EMBL" id="MU269045">
    <property type="protein sequence ID" value="KAH7903329.1"/>
    <property type="molecule type" value="Genomic_DNA"/>
</dbReference>
<evidence type="ECO:0000313" key="1">
    <source>
        <dbReference type="EMBL" id="KAH7903329.1"/>
    </source>
</evidence>
<keyword evidence="2" id="KW-1185">Reference proteome</keyword>
<dbReference type="Proteomes" id="UP000790377">
    <property type="component" value="Unassembled WGS sequence"/>
</dbReference>
<evidence type="ECO:0000313" key="2">
    <source>
        <dbReference type="Proteomes" id="UP000790377"/>
    </source>
</evidence>
<reference evidence="1" key="1">
    <citation type="journal article" date="2021" name="New Phytol.">
        <title>Evolutionary innovations through gain and loss of genes in the ectomycorrhizal Boletales.</title>
        <authorList>
            <person name="Wu G."/>
            <person name="Miyauchi S."/>
            <person name="Morin E."/>
            <person name="Kuo A."/>
            <person name="Drula E."/>
            <person name="Varga T."/>
            <person name="Kohler A."/>
            <person name="Feng B."/>
            <person name="Cao Y."/>
            <person name="Lipzen A."/>
            <person name="Daum C."/>
            <person name="Hundley H."/>
            <person name="Pangilinan J."/>
            <person name="Johnson J."/>
            <person name="Barry K."/>
            <person name="LaButti K."/>
            <person name="Ng V."/>
            <person name="Ahrendt S."/>
            <person name="Min B."/>
            <person name="Choi I.G."/>
            <person name="Park H."/>
            <person name="Plett J.M."/>
            <person name="Magnuson J."/>
            <person name="Spatafora J.W."/>
            <person name="Nagy L.G."/>
            <person name="Henrissat B."/>
            <person name="Grigoriev I.V."/>
            <person name="Yang Z.L."/>
            <person name="Xu J."/>
            <person name="Martin F.M."/>
        </authorList>
    </citation>
    <scope>NUCLEOTIDE SEQUENCE</scope>
    <source>
        <strain evidence="1">ATCC 28755</strain>
    </source>
</reference>
<organism evidence="1 2">
    <name type="scientific">Hygrophoropsis aurantiaca</name>
    <dbReference type="NCBI Taxonomy" id="72124"/>
    <lineage>
        <taxon>Eukaryota</taxon>
        <taxon>Fungi</taxon>
        <taxon>Dikarya</taxon>
        <taxon>Basidiomycota</taxon>
        <taxon>Agaricomycotina</taxon>
        <taxon>Agaricomycetes</taxon>
        <taxon>Agaricomycetidae</taxon>
        <taxon>Boletales</taxon>
        <taxon>Coniophorineae</taxon>
        <taxon>Hygrophoropsidaceae</taxon>
        <taxon>Hygrophoropsis</taxon>
    </lineage>
</organism>
<comment type="caution">
    <text evidence="1">The sequence shown here is derived from an EMBL/GenBank/DDBJ whole genome shotgun (WGS) entry which is preliminary data.</text>
</comment>
<accession>A0ACB7ZR64</accession>
<gene>
    <name evidence="1" type="ORF">BJ138DRAFT_1120498</name>
</gene>
<name>A0ACB7ZR64_9AGAM</name>
<sequence>MLNGTSQPTMGALVELIYKNAGHVKHRADDPAPGGSSFISGVSPSVIKHAKSALTTWAVRISADLVKKEAKQMIKSETGLHLRAEPEREHAKRRHAGSHVTWEAISSFSFRKLQDIVEDNAPVMWQIISSYANKNFESAAVYAVRKYRPQNLGTVDSMMELTFLASGRTTLYPICRGVYLFAMKAHKSLFRVESRLGRSVVFETVYKSLRTMAHARLEELKDATRVGSGRYFWVVGDNIQAYSKQRDHRIGRESRMIKGFAGTAIEMKGVNPEAFDVKELVRRQTLQERKQLTVDLILADLDSPHLEKVAALQFLITLIEFVPSLSIHHNELISEFKNIAKNQINPTRHSKIFPLATNSADEIYVQGMKEAVLDFLSTQMNITEETLGGRVTIFSGDGKTFDQLGRLKKFLSMHKGDFDALRFVVPMLELWHTKWTDLSRIVRTHWGGEDTRGDPSTLSCLAGTAECPTPSDLRKVDFYNGAHLVNLALDAHILNIWENYFSCNDLVSYFERLDENQSLPSFEILLRGAHTLARRHASTQAYLRARNPSLGQNHPDEVPLGSPWTNVREPEHMDLEIDALSNGSDEQNNLETLSVLSNAGDAEDGADISLANSTLYIRNGIWWREVCRAVADGDTGRVWEIMKIWIFTFSGSGNPFYSQYLMELYCNFKWEFSEELKKTILDNWVVNLHGEPGRFIEMDLMQEHFNFWLEEMAQHKGKEFEDPYYRFVISMHVYFFLRLKEEMEEAVSLRARSKRHGSPHTNNELRAMMKQLKSAEANLRRPGRNPGFEAQDDFTRGIENLKNGKLDGFIMRTTTHTDIMGVHRSNTLSRTEGDENADTDDATLDVDMIPERADLQAPQIPMYTAVGSLYYQSSVD</sequence>
<proteinExistence type="predicted"/>